<keyword evidence="1" id="KW-0808">Transferase</keyword>
<evidence type="ECO:0000256" key="3">
    <source>
        <dbReference type="ARBA" id="ARBA00022777"/>
    </source>
</evidence>
<keyword evidence="6" id="KW-1185">Reference proteome</keyword>
<dbReference type="PANTHER" id="PTHR23359">
    <property type="entry name" value="NUCLEOTIDE KINASE"/>
    <property type="match status" value="1"/>
</dbReference>
<protein>
    <recommendedName>
        <fullName evidence="7">Adenylate kinase</fullName>
    </recommendedName>
</protein>
<sequence>MDEDKLRREEEGPAKMSAVDMTQRKLNFPPRFLPYLEKHRIFELFHECIELLVQVKPRDHIKFLKNVLPCAARKKDKQRIVFLAPKQFDNEAFGQMLANCLGIQPINRALMQYLTAQRMKKDEILLPDEQTVEEESCICPGEGGYISPMYYPAPEENLFLEEEKESVEEPEEPPCICVCPCVGNDDKNKKDGKEEDDGECEEQDEPREYGEYGEGGEGWGGPDILPCDGTEKDKHSRKKKSPIPVDYGMLAECDLAARGWILTDFPTSGKEAENLCQLGVLPTHAIRIIVNEEEEMKDRKYKWTVFNWMKIYKFVPVVVRLFYKINSRKGYPLQEIRLQNRTMMEFSSDMCKLLSVMPHRHAPMLPRIALIGSRGSGVTTQAEKLAKKYGIVHVEFEIVIARALQQDDDLTKLYKQQLATRVEPEVEAMILEKALMSSSCRNRGWVLTGYPRNIDQMRMLDIMAAPPNRLIFIEVPARECFVRLFYRKVDPCLGDEYKLPTIEPTGLDSYVTNDLDPEVSARLLSHPKNNKKQIIHDIETYFLQKTEMMNYCGKTASYVDGNKTVDIVFELIEKIIIDPAPAQPPRDPLFVNFGIDESYKRLKKFRMSSGLFFNNLVLNPPETTIH</sequence>
<dbReference type="Pfam" id="PF00406">
    <property type="entry name" value="ADK"/>
    <property type="match status" value="1"/>
</dbReference>
<dbReference type="SUPFAM" id="SSF52540">
    <property type="entry name" value="P-loop containing nucleoside triphosphate hydrolases"/>
    <property type="match status" value="1"/>
</dbReference>
<accession>A0ABR1BI29</accession>
<dbReference type="InterPro" id="IPR000850">
    <property type="entry name" value="Adenylat/UMP-CMP_kin"/>
</dbReference>
<dbReference type="EMBL" id="JAWJWF010000001">
    <property type="protein sequence ID" value="KAK6641792.1"/>
    <property type="molecule type" value="Genomic_DNA"/>
</dbReference>
<feature type="region of interest" description="Disordered" evidence="4">
    <location>
        <begin position="188"/>
        <end position="240"/>
    </location>
</feature>
<reference evidence="5 6" key="1">
    <citation type="submission" date="2023-09" db="EMBL/GenBank/DDBJ databases">
        <title>Genomes of two closely related lineages of the louse Polyplax serrata with different host specificities.</title>
        <authorList>
            <person name="Martinu J."/>
            <person name="Tarabai H."/>
            <person name="Stefka J."/>
            <person name="Hypsa V."/>
        </authorList>
    </citation>
    <scope>NUCLEOTIDE SEQUENCE [LARGE SCALE GENOMIC DNA]</scope>
    <source>
        <strain evidence="5">98ZLc_SE</strain>
    </source>
</reference>
<feature type="compositionally biased region" description="Gly residues" evidence="4">
    <location>
        <begin position="212"/>
        <end position="221"/>
    </location>
</feature>
<organism evidence="5 6">
    <name type="scientific">Polyplax serrata</name>
    <name type="common">Common mouse louse</name>
    <dbReference type="NCBI Taxonomy" id="468196"/>
    <lineage>
        <taxon>Eukaryota</taxon>
        <taxon>Metazoa</taxon>
        <taxon>Ecdysozoa</taxon>
        <taxon>Arthropoda</taxon>
        <taxon>Hexapoda</taxon>
        <taxon>Insecta</taxon>
        <taxon>Pterygota</taxon>
        <taxon>Neoptera</taxon>
        <taxon>Paraneoptera</taxon>
        <taxon>Psocodea</taxon>
        <taxon>Troctomorpha</taxon>
        <taxon>Phthiraptera</taxon>
        <taxon>Anoplura</taxon>
        <taxon>Polyplacidae</taxon>
        <taxon>Polyplax</taxon>
    </lineage>
</organism>
<keyword evidence="3" id="KW-0418">Kinase</keyword>
<dbReference type="Proteomes" id="UP001359485">
    <property type="component" value="Unassembled WGS sequence"/>
</dbReference>
<comment type="caution">
    <text evidence="5">The sequence shown here is derived from an EMBL/GenBank/DDBJ whole genome shotgun (WGS) entry which is preliminary data.</text>
</comment>
<name>A0ABR1BI29_POLSC</name>
<evidence type="ECO:0000256" key="4">
    <source>
        <dbReference type="SAM" id="MobiDB-lite"/>
    </source>
</evidence>
<dbReference type="CDD" id="cd01428">
    <property type="entry name" value="ADK"/>
    <property type="match status" value="1"/>
</dbReference>
<dbReference type="CDD" id="cd22979">
    <property type="entry name" value="DD_AK8"/>
    <property type="match status" value="1"/>
</dbReference>
<evidence type="ECO:0008006" key="7">
    <source>
        <dbReference type="Google" id="ProtNLM"/>
    </source>
</evidence>
<evidence type="ECO:0000256" key="2">
    <source>
        <dbReference type="ARBA" id="ARBA00022741"/>
    </source>
</evidence>
<feature type="compositionally biased region" description="Acidic residues" evidence="4">
    <location>
        <begin position="194"/>
        <end position="205"/>
    </location>
</feature>
<dbReference type="InterPro" id="IPR027417">
    <property type="entry name" value="P-loop_NTPase"/>
</dbReference>
<gene>
    <name evidence="5" type="ORF">RUM44_013507</name>
</gene>
<evidence type="ECO:0000256" key="1">
    <source>
        <dbReference type="ARBA" id="ARBA00022679"/>
    </source>
</evidence>
<evidence type="ECO:0000313" key="6">
    <source>
        <dbReference type="Proteomes" id="UP001359485"/>
    </source>
</evidence>
<evidence type="ECO:0000313" key="5">
    <source>
        <dbReference type="EMBL" id="KAK6641792.1"/>
    </source>
</evidence>
<keyword evidence="2" id="KW-0547">Nucleotide-binding</keyword>
<dbReference type="Gene3D" id="3.40.50.300">
    <property type="entry name" value="P-loop containing nucleotide triphosphate hydrolases"/>
    <property type="match status" value="1"/>
</dbReference>
<proteinExistence type="predicted"/>